<reference evidence="8 9" key="1">
    <citation type="submission" date="2019-03" db="EMBL/GenBank/DDBJ databases">
        <title>Draft genome sequence data and analysis of a Fermenting Bacterium, Soehngenia longevitae strain 1933PT, isolated from petroleum reservoir in Azerbaijan.</title>
        <authorList>
            <person name="Grouzdev D.S."/>
            <person name="Bidzhieva S.K."/>
            <person name="Sokolova D.S."/>
            <person name="Tourova T.P."/>
            <person name="Poltaraus A.B."/>
            <person name="Nazina T.N."/>
        </authorList>
    </citation>
    <scope>NUCLEOTIDE SEQUENCE [LARGE SCALE GENOMIC DNA]</scope>
    <source>
        <strain evidence="8 9">1933P</strain>
    </source>
</reference>
<keyword evidence="9" id="KW-1185">Reference proteome</keyword>
<evidence type="ECO:0000256" key="1">
    <source>
        <dbReference type="ARBA" id="ARBA00022559"/>
    </source>
</evidence>
<proteinExistence type="inferred from homology"/>
<dbReference type="InterPro" id="IPR002065">
    <property type="entry name" value="TPX"/>
</dbReference>
<keyword evidence="4 6" id="KW-1015">Disulfide bond</keyword>
<evidence type="ECO:0000256" key="3">
    <source>
        <dbReference type="ARBA" id="ARBA00023002"/>
    </source>
</evidence>
<dbReference type="PROSITE" id="PS51352">
    <property type="entry name" value="THIOREDOXIN_2"/>
    <property type="match status" value="1"/>
</dbReference>
<accession>A0A4Z0D8S4</accession>
<evidence type="ECO:0000259" key="7">
    <source>
        <dbReference type="PROSITE" id="PS51352"/>
    </source>
</evidence>
<dbReference type="InterPro" id="IPR018219">
    <property type="entry name" value="Tpx_CS"/>
</dbReference>
<dbReference type="GO" id="GO:0008379">
    <property type="term" value="F:thioredoxin peroxidase activity"/>
    <property type="evidence" value="ECO:0007669"/>
    <property type="project" value="UniProtKB-UniRule"/>
</dbReference>
<comment type="subunit">
    <text evidence="6">Homodimer.</text>
</comment>
<dbReference type="AlphaFoldDB" id="A0A4Z0D8S4"/>
<dbReference type="Pfam" id="PF08534">
    <property type="entry name" value="Redoxin"/>
    <property type="match status" value="1"/>
</dbReference>
<dbReference type="InterPro" id="IPR036249">
    <property type="entry name" value="Thioredoxin-like_sf"/>
</dbReference>
<dbReference type="PANTHER" id="PTHR43110">
    <property type="entry name" value="THIOL PEROXIDASE"/>
    <property type="match status" value="1"/>
</dbReference>
<keyword evidence="3 6" id="KW-0560">Oxidoreductase</keyword>
<dbReference type="PROSITE" id="PS01265">
    <property type="entry name" value="TPX"/>
    <property type="match status" value="1"/>
</dbReference>
<keyword evidence="2 6" id="KW-0049">Antioxidant</keyword>
<keyword evidence="5 6" id="KW-0676">Redox-active center</keyword>
<dbReference type="InterPro" id="IPR013766">
    <property type="entry name" value="Thioredoxin_domain"/>
</dbReference>
<feature type="domain" description="Thioredoxin" evidence="7">
    <location>
        <begin position="25"/>
        <end position="173"/>
    </location>
</feature>
<dbReference type="NCBIfam" id="NF001808">
    <property type="entry name" value="PRK00522.1"/>
    <property type="match status" value="1"/>
</dbReference>
<name>A0A4Z0D8S4_9FIRM</name>
<dbReference type="InterPro" id="IPR050455">
    <property type="entry name" value="Tpx_Peroxidase_subfamily"/>
</dbReference>
<keyword evidence="1 6" id="KW-0575">Peroxidase</keyword>
<dbReference type="CDD" id="cd03014">
    <property type="entry name" value="PRX_Atyp2cys"/>
    <property type="match status" value="1"/>
</dbReference>
<evidence type="ECO:0000256" key="5">
    <source>
        <dbReference type="ARBA" id="ARBA00023284"/>
    </source>
</evidence>
<protein>
    <recommendedName>
        <fullName evidence="6">Thiol peroxidase</fullName>
        <shortName evidence="6">Tpx</shortName>
        <ecNumber evidence="6">1.11.1.24</ecNumber>
    </recommendedName>
    <alternativeName>
        <fullName evidence="6">Peroxiredoxin tpx</fullName>
        <shortName evidence="6">Prx</shortName>
    </alternativeName>
    <alternativeName>
        <fullName evidence="6">Thioredoxin peroxidase</fullName>
    </alternativeName>
    <alternativeName>
        <fullName evidence="6">Thioredoxin-dependent peroxiredoxin</fullName>
    </alternativeName>
</protein>
<evidence type="ECO:0000313" key="9">
    <source>
        <dbReference type="Proteomes" id="UP000298381"/>
    </source>
</evidence>
<organism evidence="8 9">
    <name type="scientific">Soehngenia longivitae</name>
    <dbReference type="NCBI Taxonomy" id="2562294"/>
    <lineage>
        <taxon>Bacteria</taxon>
        <taxon>Bacillati</taxon>
        <taxon>Bacillota</taxon>
        <taxon>Tissierellia</taxon>
        <taxon>Tissierellales</taxon>
        <taxon>Tissierellaceae</taxon>
        <taxon>Soehngenia</taxon>
    </lineage>
</organism>
<comment type="caution">
    <text evidence="8">The sequence shown here is derived from an EMBL/GenBank/DDBJ whole genome shotgun (WGS) entry which is preliminary data.</text>
</comment>
<comment type="similarity">
    <text evidence="6">Belongs to the peroxiredoxin family. Tpx subfamily.</text>
</comment>
<dbReference type="HAMAP" id="MF_00269">
    <property type="entry name" value="Tpx"/>
    <property type="match status" value="1"/>
</dbReference>
<dbReference type="EC" id="1.11.1.24" evidence="6"/>
<dbReference type="PANTHER" id="PTHR43110:SF1">
    <property type="entry name" value="THIOL PEROXIDASE"/>
    <property type="match status" value="1"/>
</dbReference>
<gene>
    <name evidence="6" type="primary">tpx</name>
    <name evidence="8" type="ORF">E4100_01750</name>
</gene>
<evidence type="ECO:0000313" key="8">
    <source>
        <dbReference type="EMBL" id="TFZ41326.1"/>
    </source>
</evidence>
<dbReference type="InterPro" id="IPR013740">
    <property type="entry name" value="Redoxin"/>
</dbReference>
<comment type="miscellaneous">
    <text evidence="6">The active site is a conserved redox-active cysteine residue, the peroxidatic cysteine (C(P)), which makes the nucleophilic attack on the peroxide substrate. The peroxide oxidizes the C(P)-SH to cysteine sulfenic acid (C(P)-SOH), which then reacts with another cysteine residue, the resolving cysteine (C(R)), to form a disulfide bridge. The disulfide is subsequently reduced by an appropriate electron donor to complete the catalytic cycle. In this atypical 2-Cys peroxiredoxin, C(R) is present in the same subunit to form an intramolecular disulfide. The disulfide is subsequently reduced by thioredoxin.</text>
</comment>
<sequence length="173" mass="19339">MDNIERREGAITFGQKPVTLLGKEIKVGDKAPDFTVLKGDLTPYSLKDAGDKVKIISVVPSLDTGVCELQTIRFNEEAAKLDDVIVLTISVDLPFAQKRFCSAHDIDKVLTLSDHKDLDFGLKYGFVMEENRLLARGVIVLDKDNTVKYVEYVKEGTNHPDYDKPIEVAKELL</sequence>
<feature type="disulfide bond" description="Redox-active" evidence="6">
    <location>
        <begin position="67"/>
        <end position="101"/>
    </location>
</feature>
<comment type="function">
    <text evidence="6">Thiol-specific peroxidase that catalyzes the reduction of hydrogen peroxide and organic hydroperoxides to water and alcohols, respectively. Plays a role in cell protection against oxidative stress by detoxifying peroxides.</text>
</comment>
<comment type="catalytic activity">
    <reaction evidence="6">
        <text>a hydroperoxide + [thioredoxin]-dithiol = an alcohol + [thioredoxin]-disulfide + H2O</text>
        <dbReference type="Rhea" id="RHEA:62620"/>
        <dbReference type="Rhea" id="RHEA-COMP:10698"/>
        <dbReference type="Rhea" id="RHEA-COMP:10700"/>
        <dbReference type="ChEBI" id="CHEBI:15377"/>
        <dbReference type="ChEBI" id="CHEBI:29950"/>
        <dbReference type="ChEBI" id="CHEBI:30879"/>
        <dbReference type="ChEBI" id="CHEBI:35924"/>
        <dbReference type="ChEBI" id="CHEBI:50058"/>
        <dbReference type="EC" id="1.11.1.24"/>
    </reaction>
</comment>
<dbReference type="OrthoDB" id="9781543at2"/>
<evidence type="ECO:0000256" key="4">
    <source>
        <dbReference type="ARBA" id="ARBA00023157"/>
    </source>
</evidence>
<feature type="active site" description="Cysteine sulfenic acid (-SOH) intermediate" evidence="6">
    <location>
        <position position="67"/>
    </location>
</feature>
<dbReference type="EMBL" id="SRIB01000002">
    <property type="protein sequence ID" value="TFZ41326.1"/>
    <property type="molecule type" value="Genomic_DNA"/>
</dbReference>
<dbReference type="Gene3D" id="3.40.30.10">
    <property type="entry name" value="Glutaredoxin"/>
    <property type="match status" value="1"/>
</dbReference>
<evidence type="ECO:0000256" key="6">
    <source>
        <dbReference type="HAMAP-Rule" id="MF_00269"/>
    </source>
</evidence>
<dbReference type="Proteomes" id="UP000298381">
    <property type="component" value="Unassembled WGS sequence"/>
</dbReference>
<dbReference type="SUPFAM" id="SSF52833">
    <property type="entry name" value="Thioredoxin-like"/>
    <property type="match status" value="1"/>
</dbReference>
<evidence type="ECO:0000256" key="2">
    <source>
        <dbReference type="ARBA" id="ARBA00022862"/>
    </source>
</evidence>